<comment type="pathway">
    <text evidence="8 9">Carbohydrate biosynthesis; gluconeogenesis.</text>
</comment>
<evidence type="ECO:0000256" key="7">
    <source>
        <dbReference type="ARBA" id="ARBA00023235"/>
    </source>
</evidence>
<dbReference type="PROSITE" id="PS51440">
    <property type="entry name" value="TIM_2"/>
    <property type="match status" value="1"/>
</dbReference>
<reference evidence="10 11" key="1">
    <citation type="submission" date="2016-03" db="EMBL/GenBank/DDBJ databases">
        <authorList>
            <person name="Ploux O."/>
        </authorList>
    </citation>
    <scope>NUCLEOTIDE SEQUENCE [LARGE SCALE GENOMIC DNA]</scope>
    <source>
        <strain evidence="10 11">R-45370</strain>
    </source>
</reference>
<evidence type="ECO:0000256" key="5">
    <source>
        <dbReference type="ARBA" id="ARBA00022490"/>
    </source>
</evidence>
<gene>
    <name evidence="8" type="primary">tpiA</name>
    <name evidence="10" type="ORF">A1359_04305</name>
</gene>
<evidence type="ECO:0000313" key="10">
    <source>
        <dbReference type="EMBL" id="OAI18795.1"/>
    </source>
</evidence>
<dbReference type="InterPro" id="IPR000652">
    <property type="entry name" value="Triosephosphate_isomerase"/>
</dbReference>
<dbReference type="EMBL" id="LUUI01000076">
    <property type="protein sequence ID" value="OAI18795.1"/>
    <property type="molecule type" value="Genomic_DNA"/>
</dbReference>
<dbReference type="GO" id="GO:0019563">
    <property type="term" value="P:glycerol catabolic process"/>
    <property type="evidence" value="ECO:0007669"/>
    <property type="project" value="TreeGrafter"/>
</dbReference>
<dbReference type="UniPathway" id="UPA00109">
    <property type="reaction ID" value="UER00189"/>
</dbReference>
<dbReference type="InterPro" id="IPR022896">
    <property type="entry name" value="TrioseP_Isoase_bac/euk"/>
</dbReference>
<dbReference type="RefSeq" id="WP_066978862.1">
    <property type="nucleotide sequence ID" value="NZ_LUUI01000076.1"/>
</dbReference>
<dbReference type="STRING" id="980561.A1359_04305"/>
<dbReference type="PROSITE" id="PS00171">
    <property type="entry name" value="TIM_1"/>
    <property type="match status" value="1"/>
</dbReference>
<proteinExistence type="inferred from homology"/>
<comment type="pathway">
    <text evidence="2">Carbohydrate metabolism; erythritol degradation.</text>
</comment>
<comment type="subcellular location">
    <subcellularLocation>
        <location evidence="8 9">Cytoplasm</location>
    </subcellularLocation>
</comment>
<evidence type="ECO:0000256" key="4">
    <source>
        <dbReference type="ARBA" id="ARBA00022432"/>
    </source>
</evidence>
<evidence type="ECO:0000256" key="1">
    <source>
        <dbReference type="ARBA" id="ARBA00004680"/>
    </source>
</evidence>
<dbReference type="Gene3D" id="3.20.20.70">
    <property type="entry name" value="Aldolase class I"/>
    <property type="match status" value="1"/>
</dbReference>
<feature type="binding site" evidence="8">
    <location>
        <begin position="9"/>
        <end position="11"/>
    </location>
    <ligand>
        <name>substrate</name>
    </ligand>
</feature>
<comment type="subunit">
    <text evidence="8 9">Homodimer.</text>
</comment>
<keyword evidence="5 8" id="KW-0963">Cytoplasm</keyword>
<accession>A0A177NLK3</accession>
<feature type="binding site" evidence="8">
    <location>
        <position position="172"/>
    </location>
    <ligand>
        <name>substrate</name>
    </ligand>
</feature>
<dbReference type="OrthoDB" id="9809429at2"/>
<dbReference type="FunFam" id="3.20.20.70:FF:000016">
    <property type="entry name" value="Triosephosphate isomerase"/>
    <property type="match status" value="1"/>
</dbReference>
<dbReference type="GO" id="GO:0005829">
    <property type="term" value="C:cytosol"/>
    <property type="evidence" value="ECO:0007669"/>
    <property type="project" value="TreeGrafter"/>
</dbReference>
<comment type="catalytic activity">
    <reaction evidence="8 9">
        <text>D-glyceraldehyde 3-phosphate = dihydroxyacetone phosphate</text>
        <dbReference type="Rhea" id="RHEA:18585"/>
        <dbReference type="ChEBI" id="CHEBI:57642"/>
        <dbReference type="ChEBI" id="CHEBI:59776"/>
        <dbReference type="EC" id="5.3.1.1"/>
    </reaction>
</comment>
<comment type="similarity">
    <text evidence="3 8 9">Belongs to the triosephosphate isomerase family.</text>
</comment>
<feature type="active site" description="Electrophile" evidence="8">
    <location>
        <position position="94"/>
    </location>
</feature>
<keyword evidence="7 8" id="KW-0413">Isomerase</keyword>
<dbReference type="UniPathway" id="UPA00138"/>
<evidence type="ECO:0000313" key="11">
    <source>
        <dbReference type="Proteomes" id="UP000078476"/>
    </source>
</evidence>
<dbReference type="SUPFAM" id="SSF51351">
    <property type="entry name" value="Triosephosphate isomerase (TIM)"/>
    <property type="match status" value="1"/>
</dbReference>
<dbReference type="GO" id="GO:0006096">
    <property type="term" value="P:glycolytic process"/>
    <property type="evidence" value="ECO:0007669"/>
    <property type="project" value="UniProtKB-UniRule"/>
</dbReference>
<feature type="active site" description="Proton acceptor" evidence="8">
    <location>
        <position position="166"/>
    </location>
</feature>
<keyword evidence="6 8" id="KW-0324">Glycolysis</keyword>
<dbReference type="InterPro" id="IPR035990">
    <property type="entry name" value="TIM_sf"/>
</dbReference>
<dbReference type="AlphaFoldDB" id="A0A177NLK3"/>
<dbReference type="HAMAP" id="MF_00147_B">
    <property type="entry name" value="TIM_B"/>
    <property type="match status" value="1"/>
</dbReference>
<feature type="binding site" evidence="8">
    <location>
        <begin position="232"/>
        <end position="233"/>
    </location>
    <ligand>
        <name>substrate</name>
    </ligand>
</feature>
<keyword evidence="11" id="KW-1185">Reference proteome</keyword>
<dbReference type="GO" id="GO:0046166">
    <property type="term" value="P:glyceraldehyde-3-phosphate biosynthetic process"/>
    <property type="evidence" value="ECO:0007669"/>
    <property type="project" value="TreeGrafter"/>
</dbReference>
<dbReference type="PANTHER" id="PTHR21139:SF42">
    <property type="entry name" value="TRIOSEPHOSPHATE ISOMERASE"/>
    <property type="match status" value="1"/>
</dbReference>
<dbReference type="InterPro" id="IPR013785">
    <property type="entry name" value="Aldolase_TIM"/>
</dbReference>
<protein>
    <recommendedName>
        <fullName evidence="8 9">Triosephosphate isomerase</fullName>
        <shortName evidence="8">TIM</shortName>
        <shortName evidence="8">TPI</shortName>
        <ecNumber evidence="8 9">5.3.1.1</ecNumber>
    </recommendedName>
    <alternativeName>
        <fullName evidence="8">Triose-phosphate isomerase</fullName>
    </alternativeName>
</protein>
<sequence>MRQPLIMGNWKMNGSREEGVQLAKALAEGLNATSQEVAVCVPFVYLSDVRGALAASPIALGAQNVADQASGAYTGEISAAMLADCACKYALVGHSERRSYYGDTNQTVASRFCQAQKQNVIPVLCVGETLEEREQDRTFQVVDEQLDAVIEAAGIEAFENAVIAYEPVWAIGTGKTASDEQAQEVHQYIRQRIAARNPVIAEKVQILYGGSVKPDNAKALFAMPDIDGGLVGGASLDAKGFLQICHSV</sequence>
<comment type="pathway">
    <text evidence="1 8 9">Carbohydrate degradation; glycolysis; D-glyceraldehyde 3-phosphate from glycerone phosphate: step 1/1.</text>
</comment>
<comment type="function">
    <text evidence="8">Involved in the gluconeogenesis. Catalyzes stereospecifically the conversion of dihydroxyacetone phosphate (DHAP) to D-glyceraldehyde-3-phosphate (G3P).</text>
</comment>
<dbReference type="NCBIfam" id="TIGR00419">
    <property type="entry name" value="tim"/>
    <property type="match status" value="1"/>
</dbReference>
<name>A0A177NLK3_9GAMM</name>
<dbReference type="Pfam" id="PF00121">
    <property type="entry name" value="TIM"/>
    <property type="match status" value="1"/>
</dbReference>
<dbReference type="CDD" id="cd00311">
    <property type="entry name" value="TIM"/>
    <property type="match status" value="1"/>
</dbReference>
<feature type="binding site" evidence="8">
    <location>
        <position position="211"/>
    </location>
    <ligand>
        <name>substrate</name>
    </ligand>
</feature>
<organism evidence="10 11">
    <name type="scientific">Methylomonas lenta</name>
    <dbReference type="NCBI Taxonomy" id="980561"/>
    <lineage>
        <taxon>Bacteria</taxon>
        <taxon>Pseudomonadati</taxon>
        <taxon>Pseudomonadota</taxon>
        <taxon>Gammaproteobacteria</taxon>
        <taxon>Methylococcales</taxon>
        <taxon>Methylococcaceae</taxon>
        <taxon>Methylomonas</taxon>
    </lineage>
</organism>
<dbReference type="Proteomes" id="UP000078476">
    <property type="component" value="Unassembled WGS sequence"/>
</dbReference>
<comment type="caution">
    <text evidence="10">The sequence shown here is derived from an EMBL/GenBank/DDBJ whole genome shotgun (WGS) entry which is preliminary data.</text>
</comment>
<keyword evidence="4 8" id="KW-0312">Gluconeogenesis</keyword>
<dbReference type="GO" id="GO:0006094">
    <property type="term" value="P:gluconeogenesis"/>
    <property type="evidence" value="ECO:0007669"/>
    <property type="project" value="UniProtKB-UniRule"/>
</dbReference>
<evidence type="ECO:0000256" key="2">
    <source>
        <dbReference type="ARBA" id="ARBA00004939"/>
    </source>
</evidence>
<dbReference type="InterPro" id="IPR020861">
    <property type="entry name" value="Triosephosphate_isomerase_AS"/>
</dbReference>
<evidence type="ECO:0000256" key="6">
    <source>
        <dbReference type="ARBA" id="ARBA00023152"/>
    </source>
</evidence>
<dbReference type="EC" id="5.3.1.1" evidence="8 9"/>
<evidence type="ECO:0000256" key="9">
    <source>
        <dbReference type="RuleBase" id="RU363013"/>
    </source>
</evidence>
<evidence type="ECO:0000256" key="8">
    <source>
        <dbReference type="HAMAP-Rule" id="MF_00147"/>
    </source>
</evidence>
<dbReference type="PANTHER" id="PTHR21139">
    <property type="entry name" value="TRIOSEPHOSPHATE ISOMERASE"/>
    <property type="match status" value="1"/>
</dbReference>
<dbReference type="GO" id="GO:0004807">
    <property type="term" value="F:triose-phosphate isomerase activity"/>
    <property type="evidence" value="ECO:0007669"/>
    <property type="project" value="UniProtKB-UniRule"/>
</dbReference>
<evidence type="ECO:0000256" key="3">
    <source>
        <dbReference type="ARBA" id="ARBA00007422"/>
    </source>
</evidence>